<accession>G0EM10</accession>
<feature type="chain" id="PRO_5003398184" description="Lipoprotein" evidence="1">
    <location>
        <begin position="24"/>
        <end position="336"/>
    </location>
</feature>
<dbReference type="EMBL" id="CP002874">
    <property type="protein sequence ID" value="AEM22859.1"/>
    <property type="molecule type" value="Genomic_DNA"/>
</dbReference>
<evidence type="ECO:0000256" key="1">
    <source>
        <dbReference type="SAM" id="SignalP"/>
    </source>
</evidence>
<evidence type="ECO:0000313" key="3">
    <source>
        <dbReference type="Proteomes" id="UP000008522"/>
    </source>
</evidence>
<evidence type="ECO:0000313" key="2">
    <source>
        <dbReference type="EMBL" id="AEM22859.1"/>
    </source>
</evidence>
<dbReference type="Proteomes" id="UP000008522">
    <property type="component" value="Chromosome"/>
</dbReference>
<gene>
    <name evidence="2" type="ordered locus">Bint_2253</name>
</gene>
<evidence type="ECO:0008006" key="4">
    <source>
        <dbReference type="Google" id="ProtNLM"/>
    </source>
</evidence>
<proteinExistence type="predicted"/>
<dbReference type="PROSITE" id="PS51257">
    <property type="entry name" value="PROKAR_LIPOPROTEIN"/>
    <property type="match status" value="1"/>
</dbReference>
<reference evidence="2 3" key="1">
    <citation type="journal article" date="2011" name="BMC Genomics">
        <title>Complete genome sequence of Brachyspira intermedia reveals unique genomic features in Brachyspira species and phage-mediated horizontal gene transfer.</title>
        <authorList>
            <person name="Hafstrom T."/>
            <person name="Jansson D.S."/>
            <person name="Segerman B."/>
        </authorList>
    </citation>
    <scope>NUCLEOTIDE SEQUENCE [LARGE SCALE GENOMIC DNA]</scope>
    <source>
        <strain evidence="3">ATCC 51140 / PWS/A</strain>
    </source>
</reference>
<dbReference type="PATRIC" id="fig|1045858.4.peg.2256"/>
<dbReference type="HOGENOM" id="CLU_825552_0_0_12"/>
<organism evidence="2 3">
    <name type="scientific">Brachyspira intermedia (strain ATCC 51140 / PWS/A)</name>
    <name type="common">Serpulina intermedia</name>
    <dbReference type="NCBI Taxonomy" id="1045858"/>
    <lineage>
        <taxon>Bacteria</taxon>
        <taxon>Pseudomonadati</taxon>
        <taxon>Spirochaetota</taxon>
        <taxon>Spirochaetia</taxon>
        <taxon>Brachyspirales</taxon>
        <taxon>Brachyspiraceae</taxon>
        <taxon>Brachyspira</taxon>
    </lineage>
</organism>
<dbReference type="AlphaFoldDB" id="G0EM10"/>
<keyword evidence="3" id="KW-1185">Reference proteome</keyword>
<dbReference type="KEGG" id="bip:Bint_2253"/>
<dbReference type="RefSeq" id="WP_014488671.1">
    <property type="nucleotide sequence ID" value="NC_017243.1"/>
</dbReference>
<protein>
    <recommendedName>
        <fullName evidence="4">Lipoprotein</fullName>
    </recommendedName>
</protein>
<sequence length="336" mass="37132">MFKDSRILIIISAVLLFMISCSNNPTNPNNGNNNNNNNDIIDKSKIDEIVASLGDLYINSSTENKKVKFTFSKETKTTASVNNYTVTVNATTETSSVPSANDRLYHHAIAEAVINKILSLSSTVTSEYVLDSDNVSIQNVNDGKRSVKVYIPFKKNNNSGNIILELKLGATIDSTVEFEKLTLSIENGAVGLQNIALQLYIQYATLEGELKEEDEIIRLGTLKTDDPTITYSVLRIEGLPVDAIGSMPVEVDFSNILKGTEAEKKENYTLLCDTEYRRFILTIKKPAVDVFIENLPHQSGSPTGQRGNIKITVKASKKYCNDSNELDIYIQITGKS</sequence>
<keyword evidence="1" id="KW-0732">Signal</keyword>
<name>G0EM10_BRAIP</name>
<dbReference type="GeneID" id="44970755"/>
<feature type="signal peptide" evidence="1">
    <location>
        <begin position="1"/>
        <end position="23"/>
    </location>
</feature>